<evidence type="ECO:0000256" key="4">
    <source>
        <dbReference type="SAM" id="Coils"/>
    </source>
</evidence>
<dbReference type="Proteomes" id="UP000190625">
    <property type="component" value="Unassembled WGS sequence"/>
</dbReference>
<feature type="domain" description="HAMP" evidence="7">
    <location>
        <begin position="256"/>
        <end position="309"/>
    </location>
</feature>
<evidence type="ECO:0000313" key="8">
    <source>
        <dbReference type="EMBL" id="SJZ30714.1"/>
    </source>
</evidence>
<keyword evidence="9" id="KW-1185">Reference proteome</keyword>
<dbReference type="SUPFAM" id="SSF58104">
    <property type="entry name" value="Methyl-accepting chemotaxis protein (MCP) signaling domain"/>
    <property type="match status" value="1"/>
</dbReference>
<feature type="transmembrane region" description="Helical" evidence="5">
    <location>
        <begin position="231"/>
        <end position="254"/>
    </location>
</feature>
<dbReference type="SMART" id="SM00304">
    <property type="entry name" value="HAMP"/>
    <property type="match status" value="2"/>
</dbReference>
<protein>
    <submittedName>
        <fullName evidence="8">Methyl-accepting chemotaxis protein</fullName>
    </submittedName>
</protein>
<keyword evidence="5" id="KW-1133">Transmembrane helix</keyword>
<keyword evidence="1 3" id="KW-0807">Transducer</keyword>
<dbReference type="SMART" id="SM00283">
    <property type="entry name" value="MA"/>
    <property type="match status" value="1"/>
</dbReference>
<evidence type="ECO:0000259" key="6">
    <source>
        <dbReference type="PROSITE" id="PS50111"/>
    </source>
</evidence>
<dbReference type="CDD" id="cd11386">
    <property type="entry name" value="MCP_signal"/>
    <property type="match status" value="1"/>
</dbReference>
<sequence>MKIFTSIKERVSAFINKKKTKSISFPKKIINFKKIKFNFLGDKFNKLKFKYKLIVSFLIVILIFLSGFSMNLFFLNEMKDNFDTLKTAGNNMYYVLKLSNLVRAKYIDAIDLSNNDERGVVHFNRHEKEIQTIANKLKKVLNTKREKNLFRELMERNVPFNKIFEEELIPVYRIKNGKEVPDYNGIVNFSVPMTAIENTRDDLIYASNMLNSIFTKRRQNSVKTFSQNVNWIYTSSIPLFIVTLLISIIVVTILEKNLVNTLQKLVDFSHELAAGNLKVDKLEVKTEDRIGELAKAFNLMVDNLSKLINNIKNTADRVTTFSKKLSTSAIETDNAIETTVMTVEGMSAGVQQVASSSQEIMEFAQNVTDVAHAGNKKIHKATDQMDNISRAVDQVSENIDDLNQQSQEIGQITELINEIADQTNLLALNAVIEAARAGEHGRGFAVVADEIRNLADETTEATKKIDNLIVQNKKYSSSAIEAIQVGQEDVAEGEEIIKEAGEAFAQVDNSIDETAERLEQTTAATEELAAGSNNVLDATKEVTDISQKVTLSADKLAVMAKDLNDLIQEFKV</sequence>
<dbReference type="InterPro" id="IPR004089">
    <property type="entry name" value="MCPsignal_dom"/>
</dbReference>
<dbReference type="PANTHER" id="PTHR32089">
    <property type="entry name" value="METHYL-ACCEPTING CHEMOTAXIS PROTEIN MCPB"/>
    <property type="match status" value="1"/>
</dbReference>
<dbReference type="Gene3D" id="1.10.287.950">
    <property type="entry name" value="Methyl-accepting chemotaxis protein"/>
    <property type="match status" value="1"/>
</dbReference>
<dbReference type="GO" id="GO:0016020">
    <property type="term" value="C:membrane"/>
    <property type="evidence" value="ECO:0007669"/>
    <property type="project" value="InterPro"/>
</dbReference>
<evidence type="ECO:0000256" key="1">
    <source>
        <dbReference type="ARBA" id="ARBA00023224"/>
    </source>
</evidence>
<dbReference type="PROSITE" id="PS50111">
    <property type="entry name" value="CHEMOTAXIS_TRANSDUC_2"/>
    <property type="match status" value="1"/>
</dbReference>
<dbReference type="Pfam" id="PF00015">
    <property type="entry name" value="MCPsignal"/>
    <property type="match status" value="1"/>
</dbReference>
<evidence type="ECO:0000259" key="7">
    <source>
        <dbReference type="PROSITE" id="PS50885"/>
    </source>
</evidence>
<dbReference type="RefSeq" id="WP_234983854.1">
    <property type="nucleotide sequence ID" value="NZ_FUWM01000003.1"/>
</dbReference>
<dbReference type="GO" id="GO:0007165">
    <property type="term" value="P:signal transduction"/>
    <property type="evidence" value="ECO:0007669"/>
    <property type="project" value="UniProtKB-KW"/>
</dbReference>
<feature type="coiled-coil region" evidence="4">
    <location>
        <begin position="378"/>
        <end position="405"/>
    </location>
</feature>
<keyword evidence="5" id="KW-0812">Transmembrane</keyword>
<keyword evidence="4" id="KW-0175">Coiled coil</keyword>
<evidence type="ECO:0000256" key="3">
    <source>
        <dbReference type="PROSITE-ProRule" id="PRU00284"/>
    </source>
</evidence>
<evidence type="ECO:0000313" key="9">
    <source>
        <dbReference type="Proteomes" id="UP000190625"/>
    </source>
</evidence>
<dbReference type="InterPro" id="IPR003660">
    <property type="entry name" value="HAMP_dom"/>
</dbReference>
<dbReference type="PANTHER" id="PTHR32089:SF112">
    <property type="entry name" value="LYSOZYME-LIKE PROTEIN-RELATED"/>
    <property type="match status" value="1"/>
</dbReference>
<evidence type="ECO:0000256" key="5">
    <source>
        <dbReference type="SAM" id="Phobius"/>
    </source>
</evidence>
<dbReference type="STRING" id="142842.SAMN02745118_00108"/>
<feature type="domain" description="Methyl-accepting transducer" evidence="6">
    <location>
        <begin position="307"/>
        <end position="543"/>
    </location>
</feature>
<evidence type="ECO:0000256" key="2">
    <source>
        <dbReference type="ARBA" id="ARBA00029447"/>
    </source>
</evidence>
<gene>
    <name evidence="8" type="ORF">SAMN02745118_00108</name>
</gene>
<dbReference type="EMBL" id="FUWM01000003">
    <property type="protein sequence ID" value="SJZ30714.1"/>
    <property type="molecule type" value="Genomic_DNA"/>
</dbReference>
<accession>A0A1T4JKN1</accession>
<dbReference type="PROSITE" id="PS50885">
    <property type="entry name" value="HAMP"/>
    <property type="match status" value="1"/>
</dbReference>
<dbReference type="AlphaFoldDB" id="A0A1T4JKN1"/>
<keyword evidence="5" id="KW-0472">Membrane</keyword>
<organism evidence="8 9">
    <name type="scientific">Selenihalanaerobacter shriftii</name>
    <dbReference type="NCBI Taxonomy" id="142842"/>
    <lineage>
        <taxon>Bacteria</taxon>
        <taxon>Bacillati</taxon>
        <taxon>Bacillota</taxon>
        <taxon>Clostridia</taxon>
        <taxon>Halanaerobiales</taxon>
        <taxon>Halobacteroidaceae</taxon>
        <taxon>Selenihalanaerobacter</taxon>
    </lineage>
</organism>
<feature type="transmembrane region" description="Helical" evidence="5">
    <location>
        <begin position="53"/>
        <end position="75"/>
    </location>
</feature>
<proteinExistence type="inferred from homology"/>
<reference evidence="9" key="1">
    <citation type="submission" date="2017-02" db="EMBL/GenBank/DDBJ databases">
        <authorList>
            <person name="Varghese N."/>
            <person name="Submissions S."/>
        </authorList>
    </citation>
    <scope>NUCLEOTIDE SEQUENCE [LARGE SCALE GENOMIC DNA]</scope>
    <source>
        <strain evidence="9">ATCC BAA-73</strain>
    </source>
</reference>
<comment type="similarity">
    <text evidence="2">Belongs to the methyl-accepting chemotaxis (MCP) protein family.</text>
</comment>
<dbReference type="CDD" id="cd06225">
    <property type="entry name" value="HAMP"/>
    <property type="match status" value="1"/>
</dbReference>
<name>A0A1T4JKN1_9FIRM</name>
<dbReference type="Pfam" id="PF00672">
    <property type="entry name" value="HAMP"/>
    <property type="match status" value="1"/>
</dbReference>